<dbReference type="Proteomes" id="UP000288805">
    <property type="component" value="Unassembled WGS sequence"/>
</dbReference>
<dbReference type="EMBL" id="QGNW01001563">
    <property type="protein sequence ID" value="RVW36771.1"/>
    <property type="molecule type" value="Genomic_DNA"/>
</dbReference>
<reference evidence="1 2" key="1">
    <citation type="journal article" date="2018" name="PLoS Genet.">
        <title>Population sequencing reveals clonal diversity and ancestral inbreeding in the grapevine cultivar Chardonnay.</title>
        <authorList>
            <person name="Roach M.J."/>
            <person name="Johnson D.L."/>
            <person name="Bohlmann J."/>
            <person name="van Vuuren H.J."/>
            <person name="Jones S.J."/>
            <person name="Pretorius I.S."/>
            <person name="Schmidt S.A."/>
            <person name="Borneman A.R."/>
        </authorList>
    </citation>
    <scope>NUCLEOTIDE SEQUENCE [LARGE SCALE GENOMIC DNA]</scope>
    <source>
        <strain evidence="2">cv. Chardonnay</strain>
        <tissue evidence="1">Leaf</tissue>
    </source>
</reference>
<organism evidence="1 2">
    <name type="scientific">Vitis vinifera</name>
    <name type="common">Grape</name>
    <dbReference type="NCBI Taxonomy" id="29760"/>
    <lineage>
        <taxon>Eukaryota</taxon>
        <taxon>Viridiplantae</taxon>
        <taxon>Streptophyta</taxon>
        <taxon>Embryophyta</taxon>
        <taxon>Tracheophyta</taxon>
        <taxon>Spermatophyta</taxon>
        <taxon>Magnoliopsida</taxon>
        <taxon>eudicotyledons</taxon>
        <taxon>Gunneridae</taxon>
        <taxon>Pentapetalae</taxon>
        <taxon>rosids</taxon>
        <taxon>Vitales</taxon>
        <taxon>Vitaceae</taxon>
        <taxon>Viteae</taxon>
        <taxon>Vitis</taxon>
    </lineage>
</organism>
<evidence type="ECO:0000313" key="1">
    <source>
        <dbReference type="EMBL" id="RVW36771.1"/>
    </source>
</evidence>
<proteinExistence type="predicted"/>
<evidence type="ECO:0000313" key="2">
    <source>
        <dbReference type="Proteomes" id="UP000288805"/>
    </source>
</evidence>
<sequence>MGEGCLEFLNGRGELEPLFSRPFNDWEVDYVDRFLLSLHGKRVHRDENNKVLWKVTKNGKFIVRGNMGKRFNLGRNLEKRMVLSE</sequence>
<dbReference type="AlphaFoldDB" id="A0A438DMU0"/>
<accession>A0A438DMU0</accession>
<protein>
    <submittedName>
        <fullName evidence="1">Uncharacterized protein</fullName>
    </submittedName>
</protein>
<comment type="caution">
    <text evidence="1">The sequence shown here is derived from an EMBL/GenBank/DDBJ whole genome shotgun (WGS) entry which is preliminary data.</text>
</comment>
<name>A0A438DMU0_VITVI</name>
<gene>
    <name evidence="1" type="ORF">CK203_101573</name>
</gene>